<feature type="transmembrane region" description="Helical" evidence="6">
    <location>
        <begin position="192"/>
        <end position="212"/>
    </location>
</feature>
<evidence type="ECO:0000256" key="5">
    <source>
        <dbReference type="ARBA" id="ARBA00023136"/>
    </source>
</evidence>
<feature type="transmembrane region" description="Helical" evidence="6">
    <location>
        <begin position="38"/>
        <end position="65"/>
    </location>
</feature>
<accession>A0ABM6RUB4</accession>
<evidence type="ECO:0000256" key="3">
    <source>
        <dbReference type="ARBA" id="ARBA00022692"/>
    </source>
</evidence>
<dbReference type="Pfam" id="PF07690">
    <property type="entry name" value="MFS_1"/>
    <property type="match status" value="1"/>
</dbReference>
<name>A0ABM6RUB4_9FIRM</name>
<keyword evidence="4 6" id="KW-1133">Transmembrane helix</keyword>
<feature type="transmembrane region" description="Helical" evidence="6">
    <location>
        <begin position="391"/>
        <end position="410"/>
    </location>
</feature>
<dbReference type="PROSITE" id="PS50850">
    <property type="entry name" value="MFS"/>
    <property type="match status" value="1"/>
</dbReference>
<gene>
    <name evidence="8" type="ORF">BXT84_15035</name>
</gene>
<evidence type="ECO:0000256" key="1">
    <source>
        <dbReference type="ARBA" id="ARBA00004651"/>
    </source>
</evidence>
<feature type="transmembrane region" description="Helical" evidence="6">
    <location>
        <begin position="325"/>
        <end position="350"/>
    </location>
</feature>
<keyword evidence="9" id="KW-1185">Reference proteome</keyword>
<evidence type="ECO:0000256" key="4">
    <source>
        <dbReference type="ARBA" id="ARBA00022989"/>
    </source>
</evidence>
<dbReference type="EMBL" id="CP019454">
    <property type="protein sequence ID" value="AUW95104.1"/>
    <property type="molecule type" value="Genomic_DNA"/>
</dbReference>
<keyword evidence="3 6" id="KW-0812">Transmembrane</keyword>
<keyword evidence="2" id="KW-0813">Transport</keyword>
<dbReference type="SUPFAM" id="SSF103473">
    <property type="entry name" value="MFS general substrate transporter"/>
    <property type="match status" value="1"/>
</dbReference>
<feature type="transmembrane region" description="Helical" evidence="6">
    <location>
        <begin position="71"/>
        <end position="92"/>
    </location>
</feature>
<feature type="transmembrane region" description="Helical" evidence="6">
    <location>
        <begin position="362"/>
        <end position="385"/>
    </location>
</feature>
<feature type="domain" description="Major facilitator superfamily (MFS) profile" evidence="7">
    <location>
        <begin position="38"/>
        <end position="417"/>
    </location>
</feature>
<proteinExistence type="predicted"/>
<organism evidence="8 9">
    <name type="scientific">Sulfobacillus thermotolerans</name>
    <dbReference type="NCBI Taxonomy" id="338644"/>
    <lineage>
        <taxon>Bacteria</taxon>
        <taxon>Bacillati</taxon>
        <taxon>Bacillota</taxon>
        <taxon>Clostridia</taxon>
        <taxon>Eubacteriales</taxon>
        <taxon>Clostridiales Family XVII. Incertae Sedis</taxon>
        <taxon>Sulfobacillus</taxon>
    </lineage>
</organism>
<dbReference type="InterPro" id="IPR011701">
    <property type="entry name" value="MFS"/>
</dbReference>
<comment type="subcellular location">
    <subcellularLocation>
        <location evidence="1">Cell membrane</location>
        <topology evidence="1">Multi-pass membrane protein</topology>
    </subcellularLocation>
</comment>
<feature type="transmembrane region" description="Helical" evidence="6">
    <location>
        <begin position="233"/>
        <end position="251"/>
    </location>
</feature>
<sequence length="419" mass="45166">MYAGNVGTCAVILGKVVTNMQRLFAAEGFHAKVKPAWYLTWATLSQTGMSFVQQGIIVMGFLFAVRYHLDFAEIGLVTTSMSLGMMASMVFMGMLADRWGPRRLLRWGAVVMAVLAALLTQIRGFDSLLGMFFLLGISLAAVPMAGTKAVFTAFQNRARGMPMGIRQTGVPLGAALAAMILPVLALHEGLNAVYGLFAVELFVVGWIFSSVIEPSVKAPAAVPKVQSKLPRSLWTPATVSVLMVAGQYFLITFTLEYLHRFRHFTLSQAGFALALAQIGGGIGRIVFGAYSDRTGANRPRTISQIALLAFIMVGFVVFLPQHIGFGWICLVWFLMGMGAIGWNALSLTWAAETVLPEQAGMAMGFVGTVVFLGSAFFPPILGAVIDSTHHFRPAWGLLAFILLGAGLLAYQASKPLRLS</sequence>
<evidence type="ECO:0000313" key="9">
    <source>
        <dbReference type="Proteomes" id="UP000325292"/>
    </source>
</evidence>
<reference evidence="8 9" key="1">
    <citation type="journal article" date="2019" name="Sci. Rep.">
        <title>Sulfobacillus thermotolerans: new insights into resistance and metabolic capacities of acidophilic chemolithotrophs.</title>
        <authorList>
            <person name="Panyushkina A.E."/>
            <person name="Babenko V.V."/>
            <person name="Nikitina A.S."/>
            <person name="Selezneva O.V."/>
            <person name="Tsaplina I.A."/>
            <person name="Letarova M.A."/>
            <person name="Kostryukova E.S."/>
            <person name="Letarov A.V."/>
        </authorList>
    </citation>
    <scope>NUCLEOTIDE SEQUENCE [LARGE SCALE GENOMIC DNA]</scope>
    <source>
        <strain evidence="8 9">Kr1</strain>
    </source>
</reference>
<evidence type="ECO:0000256" key="6">
    <source>
        <dbReference type="SAM" id="Phobius"/>
    </source>
</evidence>
<dbReference type="InterPro" id="IPR052952">
    <property type="entry name" value="MFS-Transporter"/>
</dbReference>
<feature type="transmembrane region" description="Helical" evidence="6">
    <location>
        <begin position="104"/>
        <end position="122"/>
    </location>
</feature>
<protein>
    <recommendedName>
        <fullName evidence="7">Major facilitator superfamily (MFS) profile domain-containing protein</fullName>
    </recommendedName>
</protein>
<feature type="transmembrane region" description="Helical" evidence="6">
    <location>
        <begin position="168"/>
        <end position="186"/>
    </location>
</feature>
<dbReference type="InterPro" id="IPR036259">
    <property type="entry name" value="MFS_trans_sf"/>
</dbReference>
<dbReference type="PANTHER" id="PTHR23527">
    <property type="entry name" value="BLL3282 PROTEIN"/>
    <property type="match status" value="1"/>
</dbReference>
<evidence type="ECO:0000256" key="2">
    <source>
        <dbReference type="ARBA" id="ARBA00022448"/>
    </source>
</evidence>
<dbReference type="PANTHER" id="PTHR23527:SF1">
    <property type="entry name" value="BLL3282 PROTEIN"/>
    <property type="match status" value="1"/>
</dbReference>
<feature type="transmembrane region" description="Helical" evidence="6">
    <location>
        <begin position="128"/>
        <end position="147"/>
    </location>
</feature>
<keyword evidence="5 6" id="KW-0472">Membrane</keyword>
<dbReference type="InterPro" id="IPR020846">
    <property type="entry name" value="MFS_dom"/>
</dbReference>
<dbReference type="Proteomes" id="UP000325292">
    <property type="component" value="Chromosome"/>
</dbReference>
<feature type="transmembrane region" description="Helical" evidence="6">
    <location>
        <begin position="302"/>
        <end position="319"/>
    </location>
</feature>
<evidence type="ECO:0000259" key="7">
    <source>
        <dbReference type="PROSITE" id="PS50850"/>
    </source>
</evidence>
<evidence type="ECO:0000313" key="8">
    <source>
        <dbReference type="EMBL" id="AUW95104.1"/>
    </source>
</evidence>
<feature type="transmembrane region" description="Helical" evidence="6">
    <location>
        <begin position="271"/>
        <end position="290"/>
    </location>
</feature>
<dbReference type="Gene3D" id="1.20.1250.20">
    <property type="entry name" value="MFS general substrate transporter like domains"/>
    <property type="match status" value="2"/>
</dbReference>